<dbReference type="SUPFAM" id="SSF51905">
    <property type="entry name" value="FAD/NAD(P)-binding domain"/>
    <property type="match status" value="1"/>
</dbReference>
<evidence type="ECO:0000256" key="5">
    <source>
        <dbReference type="ARBA" id="ARBA00022827"/>
    </source>
</evidence>
<dbReference type="PROSITE" id="PS51296">
    <property type="entry name" value="RIESKE"/>
    <property type="match status" value="1"/>
</dbReference>
<dbReference type="RefSeq" id="WP_194033569.1">
    <property type="nucleotide sequence ID" value="NZ_CP063657.1"/>
</dbReference>
<dbReference type="InterPro" id="IPR016156">
    <property type="entry name" value="FAD/NAD-linked_Rdtase_dimer_sf"/>
</dbReference>
<protein>
    <submittedName>
        <fullName evidence="10">FAD-dependent oxidoreductase</fullName>
    </submittedName>
</protein>
<dbReference type="Gene3D" id="2.102.10.10">
    <property type="entry name" value="Rieske [2Fe-2S] iron-sulphur domain"/>
    <property type="match status" value="1"/>
</dbReference>
<dbReference type="InterPro" id="IPR036188">
    <property type="entry name" value="FAD/NAD-bd_sf"/>
</dbReference>
<evidence type="ECO:0000256" key="4">
    <source>
        <dbReference type="ARBA" id="ARBA00022723"/>
    </source>
</evidence>
<evidence type="ECO:0000259" key="9">
    <source>
        <dbReference type="PROSITE" id="PS51296"/>
    </source>
</evidence>
<dbReference type="Gene3D" id="3.30.390.30">
    <property type="match status" value="1"/>
</dbReference>
<evidence type="ECO:0000313" key="10">
    <source>
        <dbReference type="EMBL" id="QOW20970.1"/>
    </source>
</evidence>
<keyword evidence="8" id="KW-0411">Iron-sulfur</keyword>
<evidence type="ECO:0000256" key="3">
    <source>
        <dbReference type="ARBA" id="ARBA00022714"/>
    </source>
</evidence>
<evidence type="ECO:0000313" key="11">
    <source>
        <dbReference type="Proteomes" id="UP000593932"/>
    </source>
</evidence>
<dbReference type="PRINTS" id="PR00411">
    <property type="entry name" value="PNDRDTASEI"/>
</dbReference>
<dbReference type="EMBL" id="CP063657">
    <property type="protein sequence ID" value="QOW20970.1"/>
    <property type="molecule type" value="Genomic_DNA"/>
</dbReference>
<dbReference type="Pfam" id="PF07992">
    <property type="entry name" value="Pyr_redox_2"/>
    <property type="match status" value="1"/>
</dbReference>
<dbReference type="Proteomes" id="UP000593932">
    <property type="component" value="Chromosome"/>
</dbReference>
<dbReference type="Gene3D" id="3.50.50.60">
    <property type="entry name" value="FAD/NAD(P)-binding domain"/>
    <property type="match status" value="2"/>
</dbReference>
<keyword evidence="3" id="KW-0001">2Fe-2S</keyword>
<dbReference type="Pfam" id="PF00355">
    <property type="entry name" value="Rieske"/>
    <property type="match status" value="1"/>
</dbReference>
<reference evidence="10 11" key="1">
    <citation type="submission" date="2020-10" db="EMBL/GenBank/DDBJ databases">
        <title>complete genome sequencing of Lysobacter sp. H23M41.</title>
        <authorList>
            <person name="Bae J.-W."/>
            <person name="Lee S.-Y."/>
        </authorList>
    </citation>
    <scope>NUCLEOTIDE SEQUENCE [LARGE SCALE GENOMIC DNA]</scope>
    <source>
        <strain evidence="10 11">H23M41</strain>
    </source>
</reference>
<dbReference type="Pfam" id="PF14759">
    <property type="entry name" value="Reductase_C"/>
    <property type="match status" value="1"/>
</dbReference>
<keyword evidence="4" id="KW-0479">Metal-binding</keyword>
<dbReference type="InterPro" id="IPR050446">
    <property type="entry name" value="FAD-oxidoreductase/Apoptosis"/>
</dbReference>
<keyword evidence="11" id="KW-1185">Reference proteome</keyword>
<gene>
    <name evidence="10" type="ORF">INQ42_06520</name>
</gene>
<evidence type="ECO:0000256" key="1">
    <source>
        <dbReference type="ARBA" id="ARBA00001974"/>
    </source>
</evidence>
<evidence type="ECO:0000256" key="8">
    <source>
        <dbReference type="ARBA" id="ARBA00023014"/>
    </source>
</evidence>
<dbReference type="InterPro" id="IPR028202">
    <property type="entry name" value="Reductase_C"/>
</dbReference>
<keyword evidence="5" id="KW-0274">FAD</keyword>
<keyword evidence="7" id="KW-0408">Iron</keyword>
<keyword evidence="2" id="KW-0285">Flavoprotein</keyword>
<keyword evidence="6" id="KW-0560">Oxidoreductase</keyword>
<dbReference type="SUPFAM" id="SSF50022">
    <property type="entry name" value="ISP domain"/>
    <property type="match status" value="1"/>
</dbReference>
<accession>A0A7S6UIQ3</accession>
<dbReference type="PANTHER" id="PTHR43557">
    <property type="entry name" value="APOPTOSIS-INDUCING FACTOR 1"/>
    <property type="match status" value="1"/>
</dbReference>
<dbReference type="InterPro" id="IPR017941">
    <property type="entry name" value="Rieske_2Fe-2S"/>
</dbReference>
<dbReference type="InterPro" id="IPR023753">
    <property type="entry name" value="FAD/NAD-binding_dom"/>
</dbReference>
<dbReference type="PRINTS" id="PR00368">
    <property type="entry name" value="FADPNR"/>
</dbReference>
<evidence type="ECO:0000256" key="7">
    <source>
        <dbReference type="ARBA" id="ARBA00023004"/>
    </source>
</evidence>
<feature type="domain" description="Rieske" evidence="9">
    <location>
        <begin position="14"/>
        <end position="109"/>
    </location>
</feature>
<dbReference type="PANTHER" id="PTHR43557:SF2">
    <property type="entry name" value="RIESKE DOMAIN-CONTAINING PROTEIN-RELATED"/>
    <property type="match status" value="1"/>
</dbReference>
<name>A0A7S6UIQ3_9GAMM</name>
<evidence type="ECO:0000256" key="2">
    <source>
        <dbReference type="ARBA" id="ARBA00022630"/>
    </source>
</evidence>
<comment type="cofactor">
    <cofactor evidence="1">
        <name>FAD</name>
        <dbReference type="ChEBI" id="CHEBI:57692"/>
    </cofactor>
</comment>
<proteinExistence type="predicted"/>
<organism evidence="10 11">
    <name type="scientific">Novilysobacter avium</name>
    <dbReference type="NCBI Taxonomy" id="2781023"/>
    <lineage>
        <taxon>Bacteria</taxon>
        <taxon>Pseudomonadati</taxon>
        <taxon>Pseudomonadota</taxon>
        <taxon>Gammaproteobacteria</taxon>
        <taxon>Lysobacterales</taxon>
        <taxon>Lysobacteraceae</taxon>
        <taxon>Novilysobacter</taxon>
    </lineage>
</organism>
<evidence type="ECO:0000256" key="6">
    <source>
        <dbReference type="ARBA" id="ARBA00023002"/>
    </source>
</evidence>
<dbReference type="InterPro" id="IPR036922">
    <property type="entry name" value="Rieske_2Fe-2S_sf"/>
</dbReference>
<sequence length="518" mass="55453">MADDTETLEGPDLAVGVRIDQIADGGLLLGHVDAKPVVLVRQGEELFALGAVCTHQGGPLAEGLVVDGGVRCPWHHACFDLRTGLPSRPPALDPVDCYQVEVTAGTATVTRKRPAEPRASLKPTRDSTAVALPASIVIIGGGAAGLCAAQTLRREGYTGPVAMLSADDAAPYDRTNLSKGVLSGNIKEDANDLHPSQFYRDNAIDLRLGTRVERVHVAEHEVELADGERVAYEALLIATGAEPVKLDVPGASLPHVHYLRSAADCHRLLTQARSAKTAVIIGASFIGLEVASALCARGIEVHVVGRETGLMANVLGKELGAFLQQLHEKKGVIFHLETTASTINEDEVILTNEETLQADLVVVGIGVCPRLELAEAAGLAVDRGVIVDRYLQTSAPGIYAAGDIALWPGPLTGERVRIEHWVVAEHQGQTAALNMLGRRKRYDAVPFFWTEQHGFGLSYVGHATGFDDVRLDGDLSKRDCTISYLKRGRELAAAFVHRDHAGLLKELEFERIIGANRG</sequence>